<accession>A0A7G5C2G1</accession>
<feature type="chain" id="PRO_5028806339" evidence="2">
    <location>
        <begin position="26"/>
        <end position="341"/>
    </location>
</feature>
<feature type="region of interest" description="Disordered" evidence="1">
    <location>
        <begin position="26"/>
        <end position="61"/>
    </location>
</feature>
<evidence type="ECO:0000313" key="3">
    <source>
        <dbReference type="EMBL" id="QMV43395.1"/>
    </source>
</evidence>
<dbReference type="KEGG" id="cchl:FPL14_21100"/>
<feature type="compositionally biased region" description="Low complexity" evidence="1">
    <location>
        <begin position="28"/>
        <end position="57"/>
    </location>
</feature>
<organism evidence="3 4">
    <name type="scientific">Cohnella cholangitidis</name>
    <dbReference type="NCBI Taxonomy" id="2598458"/>
    <lineage>
        <taxon>Bacteria</taxon>
        <taxon>Bacillati</taxon>
        <taxon>Bacillota</taxon>
        <taxon>Bacilli</taxon>
        <taxon>Bacillales</taxon>
        <taxon>Paenibacillaceae</taxon>
        <taxon>Cohnella</taxon>
    </lineage>
</organism>
<keyword evidence="4" id="KW-1185">Reference proteome</keyword>
<keyword evidence="2" id="KW-0732">Signal</keyword>
<evidence type="ECO:0000313" key="4">
    <source>
        <dbReference type="Proteomes" id="UP000515679"/>
    </source>
</evidence>
<name>A0A7G5C2G1_9BACL</name>
<sequence>MKKSQDRIKLGLSALIISLALTACGDKSTGSESPSVSPSPTSASTPAPTETSSSTPSKESDELILKQFRDLALASPPTDELLASFKQSIAEIQPAQADELIREMEAYYKKNLPEAEKKFEAANVQEELMKLEWPITDEQIQAIKGDSVRELAQQTIAGGYKLETAEGFVFPVIDYGQLVAYGDKLTISMKAYLDIMAAESDKATAKDAGLAITWDELASRTLAAESYVVTFPDTPERASVEQTYLNYLNMYLIGLNNTPIFDYDTFVILPEVKNQYEQMAASHAGTVTGQLTKEMLARLNDSNGAVFAKNKNGEQTDIPALKQFRDKIESAARSKLPPSKN</sequence>
<dbReference type="PROSITE" id="PS51257">
    <property type="entry name" value="PROKAR_LIPOPROTEIN"/>
    <property type="match status" value="1"/>
</dbReference>
<feature type="signal peptide" evidence="2">
    <location>
        <begin position="1"/>
        <end position="25"/>
    </location>
</feature>
<evidence type="ECO:0000256" key="2">
    <source>
        <dbReference type="SAM" id="SignalP"/>
    </source>
</evidence>
<dbReference type="RefSeq" id="WP_182299629.1">
    <property type="nucleotide sequence ID" value="NZ_CP041969.1"/>
</dbReference>
<proteinExistence type="predicted"/>
<reference evidence="3 4" key="1">
    <citation type="submission" date="2019-07" db="EMBL/GenBank/DDBJ databases">
        <authorList>
            <person name="Kim J.K."/>
            <person name="Cheong H.-M."/>
            <person name="Choi Y."/>
            <person name="Hwang K.J."/>
            <person name="Lee S."/>
            <person name="Choi C."/>
        </authorList>
    </citation>
    <scope>NUCLEOTIDE SEQUENCE [LARGE SCALE GENOMIC DNA]</scope>
    <source>
        <strain evidence="3 4">KS 22</strain>
    </source>
</reference>
<protein>
    <submittedName>
        <fullName evidence="3">Uncharacterized protein</fullName>
    </submittedName>
</protein>
<dbReference type="AlphaFoldDB" id="A0A7G5C2G1"/>
<gene>
    <name evidence="3" type="ORF">FPL14_21100</name>
</gene>
<dbReference type="EMBL" id="CP041969">
    <property type="protein sequence ID" value="QMV43395.1"/>
    <property type="molecule type" value="Genomic_DNA"/>
</dbReference>
<evidence type="ECO:0000256" key="1">
    <source>
        <dbReference type="SAM" id="MobiDB-lite"/>
    </source>
</evidence>
<dbReference type="Proteomes" id="UP000515679">
    <property type="component" value="Chromosome"/>
</dbReference>